<keyword evidence="5" id="KW-0133">Cell shape</keyword>
<protein>
    <submittedName>
        <fullName evidence="9">Rod shape-determining protein MreD</fullName>
    </submittedName>
</protein>
<evidence type="ECO:0000256" key="8">
    <source>
        <dbReference type="SAM" id="Phobius"/>
    </source>
</evidence>
<dbReference type="Proteomes" id="UP000004221">
    <property type="component" value="Unassembled WGS sequence"/>
</dbReference>
<keyword evidence="10" id="KW-1185">Reference proteome</keyword>
<dbReference type="Pfam" id="PF04093">
    <property type="entry name" value="MreD"/>
    <property type="match status" value="1"/>
</dbReference>
<evidence type="ECO:0000256" key="4">
    <source>
        <dbReference type="ARBA" id="ARBA00022692"/>
    </source>
</evidence>
<comment type="caution">
    <text evidence="9">The sequence shown here is derived from an EMBL/GenBank/DDBJ whole genome shotgun (WGS) entry which is preliminary data.</text>
</comment>
<keyword evidence="4 8" id="KW-0812">Transmembrane</keyword>
<evidence type="ECO:0000256" key="7">
    <source>
        <dbReference type="ARBA" id="ARBA00023136"/>
    </source>
</evidence>
<proteinExistence type="inferred from homology"/>
<gene>
    <name evidence="9" type="ORF">NITHO_350007</name>
</gene>
<dbReference type="RefSeq" id="WP_008478690.1">
    <property type="nucleotide sequence ID" value="NZ_CAGS01000279.1"/>
</dbReference>
<comment type="subcellular location">
    <subcellularLocation>
        <location evidence="1">Cell membrane</location>
        <topology evidence="1">Multi-pass membrane protein</topology>
    </subcellularLocation>
</comment>
<keyword evidence="6 8" id="KW-1133">Transmembrane helix</keyword>
<name>I4EII1_9BACT</name>
<evidence type="ECO:0000256" key="3">
    <source>
        <dbReference type="ARBA" id="ARBA00022475"/>
    </source>
</evidence>
<evidence type="ECO:0000256" key="2">
    <source>
        <dbReference type="ARBA" id="ARBA00007776"/>
    </source>
</evidence>
<evidence type="ECO:0000256" key="5">
    <source>
        <dbReference type="ARBA" id="ARBA00022960"/>
    </source>
</evidence>
<dbReference type="GO" id="GO:0008360">
    <property type="term" value="P:regulation of cell shape"/>
    <property type="evidence" value="ECO:0007669"/>
    <property type="project" value="UniProtKB-KW"/>
</dbReference>
<sequence>MTRLFFALTLLIVAIAQATILPAFNVYGIGPNLCLVLLLVWSGLRGVPEGLIWAFPLGLLFDFLSLAPLGSHGLALAPVAMIGGLARQRVFHSGILVMMLLVITATLAHQLVATFIAAAGGHGYGLAAAARLGFLTALLNMVAVPPVYLVIRIMDRLGVGRAAPA</sequence>
<keyword evidence="7 8" id="KW-0472">Membrane</keyword>
<evidence type="ECO:0000256" key="1">
    <source>
        <dbReference type="ARBA" id="ARBA00004651"/>
    </source>
</evidence>
<dbReference type="NCBIfam" id="TIGR03426">
    <property type="entry name" value="shape_MreD"/>
    <property type="match status" value="1"/>
</dbReference>
<evidence type="ECO:0000256" key="6">
    <source>
        <dbReference type="ARBA" id="ARBA00022989"/>
    </source>
</evidence>
<dbReference type="GO" id="GO:0005886">
    <property type="term" value="C:plasma membrane"/>
    <property type="evidence" value="ECO:0007669"/>
    <property type="project" value="UniProtKB-SubCell"/>
</dbReference>
<comment type="similarity">
    <text evidence="2">Belongs to the MreD family.</text>
</comment>
<accession>I4EII1</accession>
<reference evidence="9 10" key="1">
    <citation type="journal article" date="2012" name="ISME J.">
        <title>Nitrification expanded: discovery, physiology and genomics of a nitrite-oxidizing bacterium from the phylum Chloroflexi.</title>
        <authorList>
            <person name="Sorokin D.Y."/>
            <person name="Lucker S."/>
            <person name="Vejmelkova D."/>
            <person name="Kostrikina N.A."/>
            <person name="Kleerebezem R."/>
            <person name="Rijpstra W.I."/>
            <person name="Damste J.S."/>
            <person name="Le Paslier D."/>
            <person name="Muyzer G."/>
            <person name="Wagner M."/>
            <person name="van Loosdrecht M.C."/>
            <person name="Daims H."/>
        </authorList>
    </citation>
    <scope>NUCLEOTIDE SEQUENCE [LARGE SCALE GENOMIC DNA]</scope>
    <source>
        <strain evidence="10">none</strain>
    </source>
</reference>
<evidence type="ECO:0000313" key="9">
    <source>
        <dbReference type="EMBL" id="CCF84493.1"/>
    </source>
</evidence>
<feature type="transmembrane region" description="Helical" evidence="8">
    <location>
        <begin position="132"/>
        <end position="151"/>
    </location>
</feature>
<dbReference type="EMBL" id="CAGS01000279">
    <property type="protein sequence ID" value="CCF84493.1"/>
    <property type="molecule type" value="Genomic_DNA"/>
</dbReference>
<evidence type="ECO:0000313" key="10">
    <source>
        <dbReference type="Proteomes" id="UP000004221"/>
    </source>
</evidence>
<dbReference type="AlphaFoldDB" id="I4EII1"/>
<keyword evidence="3" id="KW-1003">Cell membrane</keyword>
<organism evidence="9 10">
    <name type="scientific">Nitrolancea hollandica Lb</name>
    <dbReference type="NCBI Taxonomy" id="1129897"/>
    <lineage>
        <taxon>Bacteria</taxon>
        <taxon>Pseudomonadati</taxon>
        <taxon>Thermomicrobiota</taxon>
        <taxon>Thermomicrobia</taxon>
        <taxon>Sphaerobacterales</taxon>
        <taxon>Sphaerobacterineae</taxon>
        <taxon>Sphaerobacteraceae</taxon>
        <taxon>Nitrolancea</taxon>
    </lineage>
</organism>
<dbReference type="InterPro" id="IPR007227">
    <property type="entry name" value="Cell_shape_determining_MreD"/>
</dbReference>
<feature type="transmembrane region" description="Helical" evidence="8">
    <location>
        <begin position="90"/>
        <end position="120"/>
    </location>
</feature>